<protein>
    <submittedName>
        <fullName evidence="2">Uncharacterized protein</fullName>
    </submittedName>
</protein>
<evidence type="ECO:0000313" key="3">
    <source>
        <dbReference type="Proteomes" id="UP000020681"/>
    </source>
</evidence>
<proteinExistence type="predicted"/>
<feature type="region of interest" description="Disordered" evidence="1">
    <location>
        <begin position="20"/>
        <end position="40"/>
    </location>
</feature>
<sequence>MMFAYHWVALSGLQQCSATTVRPGRSRCRRQHRPTSLPGS</sequence>
<gene>
    <name evidence="2" type="ORF">I551_6314</name>
</gene>
<dbReference type="EMBL" id="JAOL01000165">
    <property type="protein sequence ID" value="EUA87226.1"/>
    <property type="molecule type" value="Genomic_DNA"/>
</dbReference>
<evidence type="ECO:0000256" key="1">
    <source>
        <dbReference type="SAM" id="MobiDB-lite"/>
    </source>
</evidence>
<name>A0ABN0QRI0_MYCUL</name>
<keyword evidence="3" id="KW-1185">Reference proteome</keyword>
<feature type="compositionally biased region" description="Basic residues" evidence="1">
    <location>
        <begin position="24"/>
        <end position="33"/>
    </location>
</feature>
<organism evidence="2 3">
    <name type="scientific">Mycobacterium ulcerans str. Harvey</name>
    <dbReference type="NCBI Taxonomy" id="1299332"/>
    <lineage>
        <taxon>Bacteria</taxon>
        <taxon>Bacillati</taxon>
        <taxon>Actinomycetota</taxon>
        <taxon>Actinomycetes</taxon>
        <taxon>Mycobacteriales</taxon>
        <taxon>Mycobacteriaceae</taxon>
        <taxon>Mycobacterium</taxon>
        <taxon>Mycobacterium ulcerans group</taxon>
    </lineage>
</organism>
<reference evidence="2 3" key="1">
    <citation type="submission" date="2014-01" db="EMBL/GenBank/DDBJ databases">
        <authorList>
            <person name="Dobos K."/>
            <person name="Lenaerts A."/>
            <person name="Ordway D."/>
            <person name="DeGroote M.A."/>
            <person name="Parker T."/>
            <person name="Sizemore C."/>
            <person name="Tallon L.J."/>
            <person name="Sadzewicz L.K."/>
            <person name="Sengamalay N."/>
            <person name="Fraser C.M."/>
            <person name="Hine E."/>
            <person name="Shefchek K.A."/>
            <person name="Das S.P."/>
            <person name="Tettelin H."/>
        </authorList>
    </citation>
    <scope>NUCLEOTIDE SEQUENCE [LARGE SCALE GENOMIC DNA]</scope>
    <source>
        <strain evidence="2 3">Harvey</strain>
    </source>
</reference>
<dbReference type="Proteomes" id="UP000020681">
    <property type="component" value="Unassembled WGS sequence"/>
</dbReference>
<evidence type="ECO:0000313" key="2">
    <source>
        <dbReference type="EMBL" id="EUA87226.1"/>
    </source>
</evidence>
<comment type="caution">
    <text evidence="2">The sequence shown here is derived from an EMBL/GenBank/DDBJ whole genome shotgun (WGS) entry which is preliminary data.</text>
</comment>
<accession>A0ABN0QRI0</accession>